<dbReference type="Gene3D" id="2.40.70.10">
    <property type="entry name" value="Acid Proteases"/>
    <property type="match status" value="1"/>
</dbReference>
<proteinExistence type="predicted"/>
<feature type="region of interest" description="Disordered" evidence="1">
    <location>
        <begin position="238"/>
        <end position="270"/>
    </location>
</feature>
<feature type="compositionally biased region" description="Polar residues" evidence="1">
    <location>
        <begin position="152"/>
        <end position="165"/>
    </location>
</feature>
<dbReference type="PANTHER" id="PTHR15503">
    <property type="entry name" value="LDOC1 RELATED"/>
    <property type="match status" value="1"/>
</dbReference>
<dbReference type="Pfam" id="PF08284">
    <property type="entry name" value="RVP_2"/>
    <property type="match status" value="1"/>
</dbReference>
<gene>
    <name evidence="2" type="ORF">Tci_508712</name>
</gene>
<dbReference type="GO" id="GO:0003964">
    <property type="term" value="F:RNA-directed DNA polymerase activity"/>
    <property type="evidence" value="ECO:0007669"/>
    <property type="project" value="UniProtKB-KW"/>
</dbReference>
<evidence type="ECO:0000256" key="1">
    <source>
        <dbReference type="SAM" id="MobiDB-lite"/>
    </source>
</evidence>
<keyword evidence="2" id="KW-0695">RNA-directed DNA polymerase</keyword>
<dbReference type="PANTHER" id="PTHR15503:SF45">
    <property type="entry name" value="RNA-DIRECTED DNA POLYMERASE HOMOLOG"/>
    <property type="match status" value="1"/>
</dbReference>
<dbReference type="CDD" id="cd00303">
    <property type="entry name" value="retropepsin_like"/>
    <property type="match status" value="1"/>
</dbReference>
<accession>A0A699IBP6</accession>
<organism evidence="2">
    <name type="scientific">Tanacetum cinerariifolium</name>
    <name type="common">Dalmatian daisy</name>
    <name type="synonym">Chrysanthemum cinerariifolium</name>
    <dbReference type="NCBI Taxonomy" id="118510"/>
    <lineage>
        <taxon>Eukaryota</taxon>
        <taxon>Viridiplantae</taxon>
        <taxon>Streptophyta</taxon>
        <taxon>Embryophyta</taxon>
        <taxon>Tracheophyta</taxon>
        <taxon>Spermatophyta</taxon>
        <taxon>Magnoliopsida</taxon>
        <taxon>eudicotyledons</taxon>
        <taxon>Gunneridae</taxon>
        <taxon>Pentapetalae</taxon>
        <taxon>asterids</taxon>
        <taxon>campanulids</taxon>
        <taxon>Asterales</taxon>
        <taxon>Asteraceae</taxon>
        <taxon>Asteroideae</taxon>
        <taxon>Anthemideae</taxon>
        <taxon>Anthemidinae</taxon>
        <taxon>Tanacetum</taxon>
    </lineage>
</organism>
<sequence>MNNKPYYKIIRANDIHQLYISFLTLLRNFDREDLEALWSLVKERFSTTKPKNLSGDFLLVTLGAMFKKLDIHAQIWKNQRTIHGQEKVKGWKLLESCGVQIITFTSTQLILLVERKYPLTRFTLDQMLNAIRLEAIPLMDAYESDPEAPKVASQSYDQVPHSSAPTPVYPEFVAPSDDDLPAKDQPLLASASPTALSPDYLENSKPVEEDPEEDLEEIPVDYPSKGEEEEDPLAPALFVSPIPDSIPSSKETKPFEEGETAATPPSHTPVPSSIEARIAEYVVAPTPPLPPPSPLSPLSSPLPMIPYPPLLLPSPARRDMIPKANMPPRKRARFAAPSCRFEIRESSAVAAAARQPGSTLTQAKIKGLQAGPECCSSRGMMTVIDRLEQLDVSRILSVLEILSDMMDRRTLVVVVRIVSFGNSEAHGRAYALGGGKPNPDSNVVMGTFFLNNRYASILFDNGDDRSFMSTTFSSLIEITPSTLDNSYDVELADRGITGVNTIIRGCTLNLLNHPFNIDLMPVELGSFDAIIGMDWLSKYHVVIVCDEKIVRIPYGDEVLIVQGDKSDGRNCCS</sequence>
<dbReference type="SUPFAM" id="SSF50630">
    <property type="entry name" value="Acid proteases"/>
    <property type="match status" value="1"/>
</dbReference>
<feature type="region of interest" description="Disordered" evidence="1">
    <location>
        <begin position="148"/>
        <end position="216"/>
    </location>
</feature>
<keyword evidence="2" id="KW-0548">Nucleotidyltransferase</keyword>
<comment type="caution">
    <text evidence="2">The sequence shown here is derived from an EMBL/GenBank/DDBJ whole genome shotgun (WGS) entry which is preliminary data.</text>
</comment>
<dbReference type="InterPro" id="IPR032567">
    <property type="entry name" value="RTL1-rel"/>
</dbReference>
<keyword evidence="2" id="KW-0808">Transferase</keyword>
<name>A0A699IBP6_TANCI</name>
<evidence type="ECO:0000313" key="2">
    <source>
        <dbReference type="EMBL" id="GEZ36739.1"/>
    </source>
</evidence>
<dbReference type="AlphaFoldDB" id="A0A699IBP6"/>
<reference evidence="2" key="1">
    <citation type="journal article" date="2019" name="Sci. Rep.">
        <title>Draft genome of Tanacetum cinerariifolium, the natural source of mosquito coil.</title>
        <authorList>
            <person name="Yamashiro T."/>
            <person name="Shiraishi A."/>
            <person name="Satake H."/>
            <person name="Nakayama K."/>
        </authorList>
    </citation>
    <scope>NUCLEOTIDE SEQUENCE</scope>
</reference>
<dbReference type="InterPro" id="IPR021109">
    <property type="entry name" value="Peptidase_aspartic_dom_sf"/>
</dbReference>
<dbReference type="EMBL" id="BKCJ010270459">
    <property type="protein sequence ID" value="GEZ36739.1"/>
    <property type="molecule type" value="Genomic_DNA"/>
</dbReference>
<protein>
    <submittedName>
        <fullName evidence="2">Reverse transcriptase domain-containing protein</fullName>
    </submittedName>
</protein>